<proteinExistence type="predicted"/>
<comment type="caution">
    <text evidence="1">The sequence shown here is derived from an EMBL/GenBank/DDBJ whole genome shotgun (WGS) entry which is preliminary data.</text>
</comment>
<dbReference type="AlphaFoldDB" id="A0A7X0U961"/>
<accession>A0A7X0U961</accession>
<name>A0A7X0U961_9BURK</name>
<gene>
    <name evidence="1" type="ORF">HNP48_002579</name>
</gene>
<dbReference type="InterPro" id="IPR011990">
    <property type="entry name" value="TPR-like_helical_dom_sf"/>
</dbReference>
<protein>
    <submittedName>
        <fullName evidence="1">Tetratricopeptide (TPR) repeat protein</fullName>
    </submittedName>
</protein>
<keyword evidence="2" id="KW-1185">Reference proteome</keyword>
<reference evidence="1 2" key="1">
    <citation type="submission" date="2020-08" db="EMBL/GenBank/DDBJ databases">
        <title>Functional genomics of gut bacteria from endangered species of beetles.</title>
        <authorList>
            <person name="Carlos-Shanley C."/>
        </authorList>
    </citation>
    <scope>NUCLEOTIDE SEQUENCE [LARGE SCALE GENOMIC DNA]</scope>
    <source>
        <strain evidence="1 2">S00198</strain>
    </source>
</reference>
<evidence type="ECO:0000313" key="2">
    <source>
        <dbReference type="Proteomes" id="UP000575083"/>
    </source>
</evidence>
<dbReference type="Gene3D" id="1.25.40.10">
    <property type="entry name" value="Tetratricopeptide repeat domain"/>
    <property type="match status" value="1"/>
</dbReference>
<dbReference type="EMBL" id="JACHLK010000004">
    <property type="protein sequence ID" value="MBB6559907.1"/>
    <property type="molecule type" value="Genomic_DNA"/>
</dbReference>
<sequence length="776" mass="86293">MLTATAPTLHTAPLSGPLLDAYLDEAEALFEAPDDEGEEDGANGQAEGEENTHARRMQALTDMLGLQPLQPGSLEVLHRVHDLWMRAGQPAQALQAIDTHAAAMLEALPAAERHDAQVDIGFARTQALRALPDQVALLHQALDGMARLLAQPPLDHQSDRAWEHLSGQAERSKDYGVWRRCAQARYALQVVQPGRSAYRAWDEAVLATRLAEVAAAEGDGAQAQQLVQQAMDQLRNAAPEQDVDHEDWLKLGEQFVALHPASIDTIVQQIPARMPADLSRPLQRDVSVRRARLQARALQRQGQLDAALSKAKQGRFGLTNDQEDDFSIFVLDLLIEAGHMDEAAQLAFESASSKRPGSMRHACTVALAQMKAHLARGATAHPFWHLALASAAMDDAGWVEDPEDPEAFIDHHLAQARLALPEHPVLACLDGLRLFAGGEHARALPLLETAVREPAMAAPDLLQALWVSRVKVHGVAKALQQPFAASPAAGWCYNIGVWLDFNLQQACGASDDEDWPEQDIDTLKARYYEAAVVHFEAFFATGEGWFRDGDVHVYSMLCNNLAIYYRWNLKDYDKAIALHHKGLETSPFAEHHNGLVSCYSASERKAELIAAADTLWHYSLDYGYSRHDPTGYFKTVCRALYDLDRDNEIDIWLQRLDEWWNGLDRDDQAENEDDYLGALLVMLRSLAWSQPADALARLERVMPRVRANALPGIRRVAGNVYENTKHFDQAMALYQESLKMVRPDDESDAEQAGYARDDIASCKKAMGAGKPWWKFW</sequence>
<dbReference type="Proteomes" id="UP000575083">
    <property type="component" value="Unassembled WGS sequence"/>
</dbReference>
<dbReference type="RefSeq" id="WP_184857371.1">
    <property type="nucleotide sequence ID" value="NZ_JACHLK010000004.1"/>
</dbReference>
<organism evidence="1 2">
    <name type="scientific">Acidovorax soli</name>
    <dbReference type="NCBI Taxonomy" id="592050"/>
    <lineage>
        <taxon>Bacteria</taxon>
        <taxon>Pseudomonadati</taxon>
        <taxon>Pseudomonadota</taxon>
        <taxon>Betaproteobacteria</taxon>
        <taxon>Burkholderiales</taxon>
        <taxon>Comamonadaceae</taxon>
        <taxon>Acidovorax</taxon>
    </lineage>
</organism>
<evidence type="ECO:0000313" key="1">
    <source>
        <dbReference type="EMBL" id="MBB6559907.1"/>
    </source>
</evidence>